<keyword evidence="1" id="KW-0805">Transcription regulation</keyword>
<feature type="domain" description="Myb-like" evidence="7">
    <location>
        <begin position="309"/>
        <end position="360"/>
    </location>
</feature>
<keyword evidence="3" id="KW-0804">Transcription</keyword>
<keyword evidence="4" id="KW-0539">Nucleus</keyword>
<keyword evidence="2" id="KW-0238">DNA-binding</keyword>
<evidence type="ECO:0000259" key="8">
    <source>
        <dbReference type="PROSITE" id="PS51293"/>
    </source>
</evidence>
<keyword evidence="11" id="KW-1185">Reference proteome</keyword>
<protein>
    <submittedName>
        <fullName evidence="10">snRNA-activating protein complex subunit 4</fullName>
    </submittedName>
</protein>
<dbReference type="InterPro" id="IPR001005">
    <property type="entry name" value="SANT/Myb"/>
</dbReference>
<dbReference type="EMBL" id="SOYY01000009">
    <property type="protein sequence ID" value="KAA0716579.1"/>
    <property type="molecule type" value="Genomic_DNA"/>
</dbReference>
<evidence type="ECO:0000256" key="4">
    <source>
        <dbReference type="ARBA" id="ARBA00023242"/>
    </source>
</evidence>
<name>A0A5A9P635_9TELE</name>
<dbReference type="PANTHER" id="PTHR46621:SF1">
    <property type="entry name" value="SNRNA-ACTIVATING PROTEIN COMPLEX SUBUNIT 4"/>
    <property type="match status" value="1"/>
</dbReference>
<dbReference type="InterPro" id="IPR009057">
    <property type="entry name" value="Homeodomain-like_sf"/>
</dbReference>
<evidence type="ECO:0000256" key="6">
    <source>
        <dbReference type="SAM" id="MobiDB-lite"/>
    </source>
</evidence>
<evidence type="ECO:0000256" key="1">
    <source>
        <dbReference type="ARBA" id="ARBA00023015"/>
    </source>
</evidence>
<dbReference type="SUPFAM" id="SSF46689">
    <property type="entry name" value="Homeodomain-like"/>
    <property type="match status" value="1"/>
</dbReference>
<dbReference type="SMART" id="SM00717">
    <property type="entry name" value="SANT"/>
    <property type="match status" value="1"/>
</dbReference>
<feature type="coiled-coil region" evidence="5">
    <location>
        <begin position="3"/>
        <end position="30"/>
    </location>
</feature>
<evidence type="ECO:0000256" key="5">
    <source>
        <dbReference type="SAM" id="Coils"/>
    </source>
</evidence>
<dbReference type="PANTHER" id="PTHR46621">
    <property type="entry name" value="SNRNA-ACTIVATING PROTEIN COMPLEX SUBUNIT 4"/>
    <property type="match status" value="1"/>
</dbReference>
<evidence type="ECO:0000256" key="2">
    <source>
        <dbReference type="ARBA" id="ARBA00023125"/>
    </source>
</evidence>
<comment type="caution">
    <text evidence="10">The sequence shown here is derived from an EMBL/GenBank/DDBJ whole genome shotgun (WGS) entry which is preliminary data.</text>
</comment>
<organism evidence="10 11">
    <name type="scientific">Triplophysa tibetana</name>
    <dbReference type="NCBI Taxonomy" id="1572043"/>
    <lineage>
        <taxon>Eukaryota</taxon>
        <taxon>Metazoa</taxon>
        <taxon>Chordata</taxon>
        <taxon>Craniata</taxon>
        <taxon>Vertebrata</taxon>
        <taxon>Euteleostomi</taxon>
        <taxon>Actinopterygii</taxon>
        <taxon>Neopterygii</taxon>
        <taxon>Teleostei</taxon>
        <taxon>Ostariophysi</taxon>
        <taxon>Cypriniformes</taxon>
        <taxon>Nemacheilidae</taxon>
        <taxon>Triplophysa</taxon>
    </lineage>
</organism>
<dbReference type="InterPro" id="IPR017930">
    <property type="entry name" value="Myb_dom"/>
</dbReference>
<evidence type="ECO:0000256" key="3">
    <source>
        <dbReference type="ARBA" id="ARBA00023163"/>
    </source>
</evidence>
<feature type="coiled-coil region" evidence="5">
    <location>
        <begin position="120"/>
        <end position="151"/>
    </location>
</feature>
<feature type="domain" description="HTH myb-type" evidence="9">
    <location>
        <begin position="309"/>
        <end position="364"/>
    </location>
</feature>
<dbReference type="GO" id="GO:0019185">
    <property type="term" value="C:snRNA-activating protein complex"/>
    <property type="evidence" value="ECO:0007669"/>
    <property type="project" value="TreeGrafter"/>
</dbReference>
<gene>
    <name evidence="10" type="ORF">E1301_Tti009526</name>
</gene>
<evidence type="ECO:0000313" key="11">
    <source>
        <dbReference type="Proteomes" id="UP000324632"/>
    </source>
</evidence>
<proteinExistence type="predicted"/>
<evidence type="ECO:0000259" key="9">
    <source>
        <dbReference type="PROSITE" id="PS51294"/>
    </source>
</evidence>
<dbReference type="Gene3D" id="1.10.10.60">
    <property type="entry name" value="Homeodomain-like"/>
    <property type="match status" value="1"/>
</dbReference>
<dbReference type="InterPro" id="IPR017884">
    <property type="entry name" value="SANT_dom"/>
</dbReference>
<accession>A0A5A9P635</accession>
<dbReference type="PROSITE" id="PS51293">
    <property type="entry name" value="SANT"/>
    <property type="match status" value="1"/>
</dbReference>
<dbReference type="PROSITE" id="PS50090">
    <property type="entry name" value="MYB_LIKE"/>
    <property type="match status" value="1"/>
</dbReference>
<dbReference type="InterPro" id="IPR051575">
    <property type="entry name" value="Myb-like_DNA-bd"/>
</dbReference>
<dbReference type="AlphaFoldDB" id="A0A5A9P635"/>
<evidence type="ECO:0000313" key="10">
    <source>
        <dbReference type="EMBL" id="KAA0716579.1"/>
    </source>
</evidence>
<reference evidence="10 11" key="1">
    <citation type="journal article" date="2019" name="Mol. Ecol. Resour.">
        <title>Chromosome-level genome assembly of Triplophysa tibetana, a fish adapted to the harsh high-altitude environment of the Tibetan Plateau.</title>
        <authorList>
            <person name="Yang X."/>
            <person name="Liu H."/>
            <person name="Ma Z."/>
            <person name="Zou Y."/>
            <person name="Zou M."/>
            <person name="Mao Y."/>
            <person name="Li X."/>
            <person name="Wang H."/>
            <person name="Chen T."/>
            <person name="Wang W."/>
            <person name="Yang R."/>
        </authorList>
    </citation>
    <scope>NUCLEOTIDE SEQUENCE [LARGE SCALE GENOMIC DNA]</scope>
    <source>
        <strain evidence="10">TTIB1903HZAU</strain>
        <tissue evidence="10">Muscle</tissue>
    </source>
</reference>
<dbReference type="Proteomes" id="UP000324632">
    <property type="component" value="Chromosome 9"/>
</dbReference>
<dbReference type="GO" id="GO:0001006">
    <property type="term" value="F:RNA polymerase III type 3 promoter sequence-specific DNA binding"/>
    <property type="evidence" value="ECO:0007669"/>
    <property type="project" value="TreeGrafter"/>
</dbReference>
<feature type="region of interest" description="Disordered" evidence="6">
    <location>
        <begin position="30"/>
        <end position="51"/>
    </location>
</feature>
<feature type="domain" description="SANT" evidence="8">
    <location>
        <begin position="312"/>
        <end position="365"/>
    </location>
</feature>
<dbReference type="GO" id="GO:0000978">
    <property type="term" value="F:RNA polymerase II cis-regulatory region sequence-specific DNA binding"/>
    <property type="evidence" value="ECO:0007669"/>
    <property type="project" value="TreeGrafter"/>
</dbReference>
<evidence type="ECO:0000259" key="7">
    <source>
        <dbReference type="PROSITE" id="PS50090"/>
    </source>
</evidence>
<dbReference type="CDD" id="cd00167">
    <property type="entry name" value="SANT"/>
    <property type="match status" value="1"/>
</dbReference>
<sequence>MASNKLLAERDKIQEEILALENTLLADNNNITDVLPSDSGSDDESDDSGPAVVGVELDDLVAARHRIQREIEEIENTLGVNADLVDILTESEQDSDSSNEDSDNVELDLPQNVETCLQMNLVYQEVLKEKLDELEKLLRENQQQQKEIEAQFSGPSTSCSSSPGLPSQKLFLGYFMKPYFKDKLTSLGPPANEETKERMSHGTRSIDELKIKRWEVWQKALLTNAVATDTVKRMLQPKLSKLDYLNSKMSKAEDEEKEELKKQMHLIDKDIADISAMREEQLSGGRNDDHDWEKISNIDLTYRWTSVLDPSIKKGPWSKEEDQLLRNAVAKYGMKEWGKIRMEVPGRTDGACRDRYLDCLQENVKKGPWSPEEVELLKQKVEKYGVGFLGVPISQTARENGIDRTCVLL</sequence>
<keyword evidence="5" id="KW-0175">Coiled coil</keyword>
<dbReference type="GO" id="GO:0042796">
    <property type="term" value="P:snRNA transcription by RNA polymerase III"/>
    <property type="evidence" value="ECO:0007669"/>
    <property type="project" value="TreeGrafter"/>
</dbReference>
<dbReference type="Pfam" id="PF00249">
    <property type="entry name" value="Myb_DNA-binding"/>
    <property type="match status" value="1"/>
</dbReference>
<dbReference type="PROSITE" id="PS51294">
    <property type="entry name" value="HTH_MYB"/>
    <property type="match status" value="1"/>
</dbReference>
<dbReference type="GO" id="GO:0042795">
    <property type="term" value="P:snRNA transcription by RNA polymerase II"/>
    <property type="evidence" value="ECO:0007669"/>
    <property type="project" value="TreeGrafter"/>
</dbReference>